<dbReference type="SUPFAM" id="SSF56112">
    <property type="entry name" value="Protein kinase-like (PK-like)"/>
    <property type="match status" value="1"/>
</dbReference>
<dbReference type="OrthoDB" id="5125808at2"/>
<accession>A0A4R8UG71</accession>
<dbReference type="PROSITE" id="PS50011">
    <property type="entry name" value="PROTEIN_KINASE_DOM"/>
    <property type="match status" value="1"/>
</dbReference>
<evidence type="ECO:0000259" key="2">
    <source>
        <dbReference type="PROSITE" id="PS50011"/>
    </source>
</evidence>
<dbReference type="RefSeq" id="WP_134490096.1">
    <property type="nucleotide sequence ID" value="NZ_SOEZ01000042.1"/>
</dbReference>
<dbReference type="InterPro" id="IPR011009">
    <property type="entry name" value="Kinase-like_dom_sf"/>
</dbReference>
<keyword evidence="4" id="KW-1185">Reference proteome</keyword>
<protein>
    <recommendedName>
        <fullName evidence="2">Protein kinase domain-containing protein</fullName>
    </recommendedName>
</protein>
<evidence type="ECO:0000313" key="4">
    <source>
        <dbReference type="Proteomes" id="UP000297866"/>
    </source>
</evidence>
<comment type="caution">
    <text evidence="3">The sequence shown here is derived from an EMBL/GenBank/DDBJ whole genome shotgun (WGS) entry which is preliminary data.</text>
</comment>
<sequence>MGRRANRAAAPGDTPGVPPRSDPARAEWVGGPEPSTLAGYRVVRRLGSGRRAVVYLGHAGRRAEPGDETGGLPVGSLPVTVALKVFDPETDPASIEREVRALSQSPAGLLPGLLDVATLPDGRVCLVLERLAGASLNRRLAGVDALRPGEAVTILAPMVTALSALHEAGFAHVGFSLASVLFDERGRPVLAGLGGLRDLPPAGVARIPALRANYLRLGVLTHGVLDCLDPADPAAPAAGRLTAWFDEAAGAVPFRPCLDELERRLFGWAAATPVRAPGPQDGEGVGGAAVRAQAGRAALRIEARHGRVRGAHAGAAGSTVGPSTLSPQTVRPQAVRPPTVRPQAVRHLAARLLELHLPPEVRTAVLGALDGHHMGRTVARLRDKARPHRRPLWLAGVVAAGLVLLATGLLPARTGTEASGPGGADTDASGRQPAGGAGRASAAVGEGRDSLEAPELAALSGDEPVLAVPVLLALRAGCLAAASVVCLDGVDQPGSAVMAADTYSARSAQQGGAAADAPTFERHTVSLVERSGNSALVALAPPGDQAPPGEQAGPHGQPASVLVVRGEAGWRLREIFDYYLPPRP</sequence>
<evidence type="ECO:0000313" key="3">
    <source>
        <dbReference type="EMBL" id="TFB51358.1"/>
    </source>
</evidence>
<feature type="region of interest" description="Disordered" evidence="1">
    <location>
        <begin position="313"/>
        <end position="340"/>
    </location>
</feature>
<proteinExistence type="predicted"/>
<evidence type="ECO:0000256" key="1">
    <source>
        <dbReference type="SAM" id="MobiDB-lite"/>
    </source>
</evidence>
<dbReference type="EMBL" id="SOEZ01000042">
    <property type="protein sequence ID" value="TFB51358.1"/>
    <property type="molecule type" value="Genomic_DNA"/>
</dbReference>
<dbReference type="Gene3D" id="1.10.510.10">
    <property type="entry name" value="Transferase(Phosphotransferase) domain 1"/>
    <property type="match status" value="1"/>
</dbReference>
<feature type="domain" description="Protein kinase" evidence="2">
    <location>
        <begin position="40"/>
        <end position="375"/>
    </location>
</feature>
<name>A0A4R8UG71_9MICO</name>
<dbReference type="SMART" id="SM00220">
    <property type="entry name" value="S_TKc"/>
    <property type="match status" value="1"/>
</dbReference>
<feature type="region of interest" description="Disordered" evidence="1">
    <location>
        <begin position="416"/>
        <end position="447"/>
    </location>
</feature>
<gene>
    <name evidence="3" type="ORF">E3O23_08580</name>
</gene>
<dbReference type="InterPro" id="IPR000719">
    <property type="entry name" value="Prot_kinase_dom"/>
</dbReference>
<dbReference type="AlphaFoldDB" id="A0A4R8UG71"/>
<reference evidence="3 4" key="1">
    <citation type="submission" date="2019-03" db="EMBL/GenBank/DDBJ databases">
        <title>Genomics of glacier-inhabiting Cryobacterium strains.</title>
        <authorList>
            <person name="Liu Q."/>
            <person name="Xin Y.-H."/>
        </authorList>
    </citation>
    <scope>NUCLEOTIDE SEQUENCE [LARGE SCALE GENOMIC DNA]</scope>
    <source>
        <strain evidence="3 4">Sr47</strain>
    </source>
</reference>
<dbReference type="GO" id="GO:0005524">
    <property type="term" value="F:ATP binding"/>
    <property type="evidence" value="ECO:0007669"/>
    <property type="project" value="InterPro"/>
</dbReference>
<feature type="region of interest" description="Disordered" evidence="1">
    <location>
        <begin position="1"/>
        <end position="32"/>
    </location>
</feature>
<dbReference type="GO" id="GO:0004672">
    <property type="term" value="F:protein kinase activity"/>
    <property type="evidence" value="ECO:0007669"/>
    <property type="project" value="InterPro"/>
</dbReference>
<organism evidence="3 4">
    <name type="scientific">Cryobacterium tagatosivorans</name>
    <dbReference type="NCBI Taxonomy" id="1259199"/>
    <lineage>
        <taxon>Bacteria</taxon>
        <taxon>Bacillati</taxon>
        <taxon>Actinomycetota</taxon>
        <taxon>Actinomycetes</taxon>
        <taxon>Micrococcales</taxon>
        <taxon>Microbacteriaceae</taxon>
        <taxon>Cryobacterium</taxon>
    </lineage>
</organism>
<feature type="compositionally biased region" description="Polar residues" evidence="1">
    <location>
        <begin position="320"/>
        <end position="331"/>
    </location>
</feature>
<dbReference type="Proteomes" id="UP000297866">
    <property type="component" value="Unassembled WGS sequence"/>
</dbReference>